<feature type="region of interest" description="Disordered" evidence="1">
    <location>
        <begin position="94"/>
        <end position="130"/>
    </location>
</feature>
<accession>A0AAP0L2E3</accession>
<organism evidence="2 3">
    <name type="scientific">Stephania yunnanensis</name>
    <dbReference type="NCBI Taxonomy" id="152371"/>
    <lineage>
        <taxon>Eukaryota</taxon>
        <taxon>Viridiplantae</taxon>
        <taxon>Streptophyta</taxon>
        <taxon>Embryophyta</taxon>
        <taxon>Tracheophyta</taxon>
        <taxon>Spermatophyta</taxon>
        <taxon>Magnoliopsida</taxon>
        <taxon>Ranunculales</taxon>
        <taxon>Menispermaceae</taxon>
        <taxon>Menispermoideae</taxon>
        <taxon>Cissampelideae</taxon>
        <taxon>Stephania</taxon>
    </lineage>
</organism>
<sequence>MTLLWKEVDRMPNIWCLEFYGKHVRMTCLDTETSGNAHQVACRRRSEVAARGINRVADQAKRRLVTTSEPVEDCYDAFGELQPDVRVYVSVKPARNQAQGTPENDVSTQREPLAPPRQWELSKASHHPRPPSFMLSKAINGRGCLPPTMSYYGVWVRTSTRRKPDSLGIAVYFPPNPIYVEILLYLFSLHEKLLRTSFFPPPSPNTTKANLPLVKELGDCSSGIGELVRSDFESLGKSKHRLRRILRRVRARVRRYWAATSEIVKLARV</sequence>
<reference evidence="2 3" key="1">
    <citation type="submission" date="2024-01" db="EMBL/GenBank/DDBJ databases">
        <title>Genome assemblies of Stephania.</title>
        <authorList>
            <person name="Yang L."/>
        </authorList>
    </citation>
    <scope>NUCLEOTIDE SEQUENCE [LARGE SCALE GENOMIC DNA]</scope>
    <source>
        <strain evidence="2">YNDBR</strain>
        <tissue evidence="2">Leaf</tissue>
    </source>
</reference>
<proteinExistence type="predicted"/>
<feature type="compositionally biased region" description="Polar residues" evidence="1">
    <location>
        <begin position="96"/>
        <end position="110"/>
    </location>
</feature>
<protein>
    <submittedName>
        <fullName evidence="2">Uncharacterized protein</fullName>
    </submittedName>
</protein>
<evidence type="ECO:0000313" key="2">
    <source>
        <dbReference type="EMBL" id="KAK9161234.1"/>
    </source>
</evidence>
<keyword evidence="3" id="KW-1185">Reference proteome</keyword>
<name>A0AAP0L2E3_9MAGN</name>
<comment type="caution">
    <text evidence="2">The sequence shown here is derived from an EMBL/GenBank/DDBJ whole genome shotgun (WGS) entry which is preliminary data.</text>
</comment>
<evidence type="ECO:0000313" key="3">
    <source>
        <dbReference type="Proteomes" id="UP001420932"/>
    </source>
</evidence>
<gene>
    <name evidence="2" type="ORF">Syun_007575</name>
</gene>
<evidence type="ECO:0000256" key="1">
    <source>
        <dbReference type="SAM" id="MobiDB-lite"/>
    </source>
</evidence>
<dbReference type="Proteomes" id="UP001420932">
    <property type="component" value="Unassembled WGS sequence"/>
</dbReference>
<dbReference type="AlphaFoldDB" id="A0AAP0L2E3"/>
<dbReference type="EMBL" id="JBBNAF010000003">
    <property type="protein sequence ID" value="KAK9161234.1"/>
    <property type="molecule type" value="Genomic_DNA"/>
</dbReference>